<accession>A0ABT9SCC6</accession>
<protein>
    <submittedName>
        <fullName evidence="6">DNA-binding transcriptional LysR family regulator</fullName>
    </submittedName>
</protein>
<organism evidence="6 7">
    <name type="scientific">Variovorax ginsengisoli</name>
    <dbReference type="NCBI Taxonomy" id="363844"/>
    <lineage>
        <taxon>Bacteria</taxon>
        <taxon>Pseudomonadati</taxon>
        <taxon>Pseudomonadota</taxon>
        <taxon>Betaproteobacteria</taxon>
        <taxon>Burkholderiales</taxon>
        <taxon>Comamonadaceae</taxon>
        <taxon>Variovorax</taxon>
    </lineage>
</organism>
<dbReference type="PANTHER" id="PTHR30537:SF5">
    <property type="entry name" value="HTH-TYPE TRANSCRIPTIONAL ACTIVATOR TTDR-RELATED"/>
    <property type="match status" value="1"/>
</dbReference>
<dbReference type="PROSITE" id="PS50931">
    <property type="entry name" value="HTH_LYSR"/>
    <property type="match status" value="1"/>
</dbReference>
<dbReference type="RefSeq" id="WP_307691754.1">
    <property type="nucleotide sequence ID" value="NZ_JAUSRO010000015.1"/>
</dbReference>
<dbReference type="Gene3D" id="3.40.190.290">
    <property type="match status" value="1"/>
</dbReference>
<evidence type="ECO:0000313" key="7">
    <source>
        <dbReference type="Proteomes" id="UP001226867"/>
    </source>
</evidence>
<dbReference type="SUPFAM" id="SSF46785">
    <property type="entry name" value="Winged helix' DNA-binding domain"/>
    <property type="match status" value="1"/>
</dbReference>
<dbReference type="CDD" id="cd08471">
    <property type="entry name" value="PBP2_CrgA_like_2"/>
    <property type="match status" value="1"/>
</dbReference>
<comment type="similarity">
    <text evidence="1">Belongs to the LysR transcriptional regulatory family.</text>
</comment>
<dbReference type="Pfam" id="PF03466">
    <property type="entry name" value="LysR_substrate"/>
    <property type="match status" value="1"/>
</dbReference>
<evidence type="ECO:0000256" key="1">
    <source>
        <dbReference type="ARBA" id="ARBA00009437"/>
    </source>
</evidence>
<evidence type="ECO:0000259" key="5">
    <source>
        <dbReference type="PROSITE" id="PS50931"/>
    </source>
</evidence>
<dbReference type="InterPro" id="IPR036388">
    <property type="entry name" value="WH-like_DNA-bd_sf"/>
</dbReference>
<sequence>MDRLEAMSMLVSVTETGSLSAAARRLRVPLATLSRKISELEARLGARLLIRTTRKLTLTDAGVDYVAAARRILEQVEEAEHNAAGEFVEPKGELVVTAPLMFGSLHVLPVVAEFLAAFPAIDIRLTLSDRHVNLVDDHVDMAVRIGPLPDSSMVATAIGTMRMVTCASPAILSAQGMPQTPTDLLRFACVAVDTPLPSPSWRFRNPRSGAAIDVPIRPRLSVTTTEAAADAASLSVGVTRLLHYQAVDAIGRGALQVILEAYEPEPAPIHLVHGSQGQMPLKMRRFLDFAAPRLRAAIGTGQGPSVRSAS</sequence>
<keyword evidence="4" id="KW-0804">Transcription</keyword>
<dbReference type="InterPro" id="IPR058163">
    <property type="entry name" value="LysR-type_TF_proteobact-type"/>
</dbReference>
<dbReference type="Gene3D" id="1.10.10.10">
    <property type="entry name" value="Winged helix-like DNA-binding domain superfamily/Winged helix DNA-binding domain"/>
    <property type="match status" value="1"/>
</dbReference>
<evidence type="ECO:0000256" key="4">
    <source>
        <dbReference type="ARBA" id="ARBA00023163"/>
    </source>
</evidence>
<dbReference type="PANTHER" id="PTHR30537">
    <property type="entry name" value="HTH-TYPE TRANSCRIPTIONAL REGULATOR"/>
    <property type="match status" value="1"/>
</dbReference>
<dbReference type="SUPFAM" id="SSF53850">
    <property type="entry name" value="Periplasmic binding protein-like II"/>
    <property type="match status" value="1"/>
</dbReference>
<evidence type="ECO:0000256" key="2">
    <source>
        <dbReference type="ARBA" id="ARBA00023015"/>
    </source>
</evidence>
<dbReference type="InterPro" id="IPR000847">
    <property type="entry name" value="LysR_HTH_N"/>
</dbReference>
<name>A0ABT9SCC6_9BURK</name>
<keyword evidence="3 6" id="KW-0238">DNA-binding</keyword>
<dbReference type="Proteomes" id="UP001226867">
    <property type="component" value="Unassembled WGS sequence"/>
</dbReference>
<reference evidence="6 7" key="1">
    <citation type="submission" date="2023-07" db="EMBL/GenBank/DDBJ databases">
        <title>Sorghum-associated microbial communities from plants grown in Nebraska, USA.</title>
        <authorList>
            <person name="Schachtman D."/>
        </authorList>
    </citation>
    <scope>NUCLEOTIDE SEQUENCE [LARGE SCALE GENOMIC DNA]</scope>
    <source>
        <strain evidence="6 7">DS1607</strain>
    </source>
</reference>
<keyword evidence="2" id="KW-0805">Transcription regulation</keyword>
<gene>
    <name evidence="6" type="ORF">J2W36_004263</name>
</gene>
<dbReference type="EMBL" id="JAUSRO010000015">
    <property type="protein sequence ID" value="MDP9901991.1"/>
    <property type="molecule type" value="Genomic_DNA"/>
</dbReference>
<keyword evidence="7" id="KW-1185">Reference proteome</keyword>
<comment type="caution">
    <text evidence="6">The sequence shown here is derived from an EMBL/GenBank/DDBJ whole genome shotgun (WGS) entry which is preliminary data.</text>
</comment>
<proteinExistence type="inferred from homology"/>
<evidence type="ECO:0000256" key="3">
    <source>
        <dbReference type="ARBA" id="ARBA00023125"/>
    </source>
</evidence>
<dbReference type="GO" id="GO:0003677">
    <property type="term" value="F:DNA binding"/>
    <property type="evidence" value="ECO:0007669"/>
    <property type="project" value="UniProtKB-KW"/>
</dbReference>
<evidence type="ECO:0000313" key="6">
    <source>
        <dbReference type="EMBL" id="MDP9901991.1"/>
    </source>
</evidence>
<dbReference type="Pfam" id="PF00126">
    <property type="entry name" value="HTH_1"/>
    <property type="match status" value="1"/>
</dbReference>
<dbReference type="InterPro" id="IPR005119">
    <property type="entry name" value="LysR_subst-bd"/>
</dbReference>
<dbReference type="InterPro" id="IPR036390">
    <property type="entry name" value="WH_DNA-bd_sf"/>
</dbReference>
<feature type="domain" description="HTH lysR-type" evidence="5">
    <location>
        <begin position="1"/>
        <end position="59"/>
    </location>
</feature>